<keyword evidence="6 8" id="KW-1133">Transmembrane helix</keyword>
<dbReference type="PANTHER" id="PTHR30614:SF35">
    <property type="entry name" value="ABC TRANSPORTER PERMEASE PROTEIN"/>
    <property type="match status" value="1"/>
</dbReference>
<evidence type="ECO:0000313" key="10">
    <source>
        <dbReference type="EMBL" id="SFI90349.1"/>
    </source>
</evidence>
<feature type="transmembrane region" description="Helical" evidence="8">
    <location>
        <begin position="27"/>
        <end position="49"/>
    </location>
</feature>
<evidence type="ECO:0000256" key="2">
    <source>
        <dbReference type="ARBA" id="ARBA00010072"/>
    </source>
</evidence>
<evidence type="ECO:0000256" key="3">
    <source>
        <dbReference type="ARBA" id="ARBA00022448"/>
    </source>
</evidence>
<dbReference type="STRING" id="1121003.SAMN03080618_01612"/>
<dbReference type="PANTHER" id="PTHR30614">
    <property type="entry name" value="MEMBRANE COMPONENT OF AMINO ACID ABC TRANSPORTER"/>
    <property type="match status" value="1"/>
</dbReference>
<evidence type="ECO:0000256" key="1">
    <source>
        <dbReference type="ARBA" id="ARBA00004429"/>
    </source>
</evidence>
<dbReference type="Gene3D" id="1.10.3720.10">
    <property type="entry name" value="MetI-like"/>
    <property type="match status" value="1"/>
</dbReference>
<evidence type="ECO:0000313" key="11">
    <source>
        <dbReference type="Proteomes" id="UP000242763"/>
    </source>
</evidence>
<dbReference type="GO" id="GO:0043190">
    <property type="term" value="C:ATP-binding cassette (ABC) transporter complex"/>
    <property type="evidence" value="ECO:0007669"/>
    <property type="project" value="InterPro"/>
</dbReference>
<comment type="similarity">
    <text evidence="2">Belongs to the binding-protein-dependent transport system permease family. HisMQ subfamily.</text>
</comment>
<dbReference type="InterPro" id="IPR043429">
    <property type="entry name" value="ArtM/GltK/GlnP/TcyL/YhdX-like"/>
</dbReference>
<keyword evidence="11" id="KW-1185">Reference proteome</keyword>
<dbReference type="EMBL" id="FORF01000008">
    <property type="protein sequence ID" value="SFI90349.1"/>
    <property type="molecule type" value="Genomic_DNA"/>
</dbReference>
<evidence type="ECO:0000256" key="6">
    <source>
        <dbReference type="ARBA" id="ARBA00022989"/>
    </source>
</evidence>
<evidence type="ECO:0000256" key="8">
    <source>
        <dbReference type="RuleBase" id="RU363032"/>
    </source>
</evidence>
<protein>
    <submittedName>
        <fullName evidence="10">Polar amino acid transport system permease protein</fullName>
    </submittedName>
</protein>
<comment type="subcellular location">
    <subcellularLocation>
        <location evidence="1">Cell inner membrane</location>
        <topology evidence="1">Multi-pass membrane protein</topology>
    </subcellularLocation>
    <subcellularLocation>
        <location evidence="8">Cell membrane</location>
        <topology evidence="8">Multi-pass membrane protein</topology>
    </subcellularLocation>
</comment>
<evidence type="ECO:0000256" key="4">
    <source>
        <dbReference type="ARBA" id="ARBA00022475"/>
    </source>
</evidence>
<gene>
    <name evidence="10" type="ORF">SAMN03080618_01612</name>
</gene>
<dbReference type="InterPro" id="IPR035906">
    <property type="entry name" value="MetI-like_sf"/>
</dbReference>
<dbReference type="GO" id="GO:0006865">
    <property type="term" value="P:amino acid transport"/>
    <property type="evidence" value="ECO:0007669"/>
    <property type="project" value="TreeGrafter"/>
</dbReference>
<keyword evidence="7 8" id="KW-0472">Membrane</keyword>
<dbReference type="PROSITE" id="PS50928">
    <property type="entry name" value="ABC_TM1"/>
    <property type="match status" value="1"/>
</dbReference>
<feature type="transmembrane region" description="Helical" evidence="8">
    <location>
        <begin position="194"/>
        <end position="221"/>
    </location>
</feature>
<accession>A0A1I3LZZ3</accession>
<keyword evidence="3 8" id="KW-0813">Transport</keyword>
<dbReference type="SUPFAM" id="SSF161098">
    <property type="entry name" value="MetI-like"/>
    <property type="match status" value="1"/>
</dbReference>
<dbReference type="InterPro" id="IPR010065">
    <property type="entry name" value="AA_ABC_transptr_permease_3TM"/>
</dbReference>
<name>A0A1I3LZZ3_9HYPH</name>
<dbReference type="GO" id="GO:0022857">
    <property type="term" value="F:transmembrane transporter activity"/>
    <property type="evidence" value="ECO:0007669"/>
    <property type="project" value="InterPro"/>
</dbReference>
<dbReference type="Pfam" id="PF00528">
    <property type="entry name" value="BPD_transp_1"/>
    <property type="match status" value="1"/>
</dbReference>
<evidence type="ECO:0000256" key="7">
    <source>
        <dbReference type="ARBA" id="ARBA00023136"/>
    </source>
</evidence>
<evidence type="ECO:0000259" key="9">
    <source>
        <dbReference type="PROSITE" id="PS50928"/>
    </source>
</evidence>
<dbReference type="AlphaFoldDB" id="A0A1I3LZZ3"/>
<keyword evidence="4" id="KW-1003">Cell membrane</keyword>
<sequence>MARVLEMKLDFTAILARWQMLLDGMALTIQLAVITILTGFLIGTACAIARRSKFRLPATIAAVYVELIRNTPFLVQIFVVYFGLSSLGFKFTAVTVAIIALTINVGAYTAEIMRAGFDSIHRGQWEAAECLGLTRVQAYWHVALLPAMERIYPSLTSQFILLMLASSITSQISVEELTAAANFIQSETYRPLETYIVIAIIYLALSLALRLAFWLLGMLIFPRRRRLGTNL</sequence>
<dbReference type="Proteomes" id="UP000242763">
    <property type="component" value="Unassembled WGS sequence"/>
</dbReference>
<reference evidence="11" key="1">
    <citation type="submission" date="2016-10" db="EMBL/GenBank/DDBJ databases">
        <authorList>
            <person name="Varghese N."/>
            <person name="Submissions S."/>
        </authorList>
    </citation>
    <scope>NUCLEOTIDE SEQUENCE [LARGE SCALE GENOMIC DNA]</scope>
    <source>
        <strain evidence="11">DSM 21857</strain>
    </source>
</reference>
<feature type="domain" description="ABC transmembrane type-1" evidence="9">
    <location>
        <begin position="25"/>
        <end position="213"/>
    </location>
</feature>
<evidence type="ECO:0000256" key="5">
    <source>
        <dbReference type="ARBA" id="ARBA00022692"/>
    </source>
</evidence>
<dbReference type="CDD" id="cd06261">
    <property type="entry name" value="TM_PBP2"/>
    <property type="match status" value="1"/>
</dbReference>
<dbReference type="NCBIfam" id="TIGR01726">
    <property type="entry name" value="HEQRo_perm_3TM"/>
    <property type="match status" value="1"/>
</dbReference>
<dbReference type="InterPro" id="IPR000515">
    <property type="entry name" value="MetI-like"/>
</dbReference>
<organism evidence="10 11">
    <name type="scientific">Aquamicrobium aerolatum DSM 21857</name>
    <dbReference type="NCBI Taxonomy" id="1121003"/>
    <lineage>
        <taxon>Bacteria</taxon>
        <taxon>Pseudomonadati</taxon>
        <taxon>Pseudomonadota</taxon>
        <taxon>Alphaproteobacteria</taxon>
        <taxon>Hyphomicrobiales</taxon>
        <taxon>Phyllobacteriaceae</taxon>
        <taxon>Aerobium</taxon>
    </lineage>
</organism>
<proteinExistence type="inferred from homology"/>
<keyword evidence="5 8" id="KW-0812">Transmembrane</keyword>